<keyword evidence="2" id="KW-1185">Reference proteome</keyword>
<dbReference type="RefSeq" id="WP_131997119.1">
    <property type="nucleotide sequence ID" value="NZ_SMGK01000004.1"/>
</dbReference>
<dbReference type="AlphaFoldDB" id="A0A4R1L478"/>
<comment type="caution">
    <text evidence="1">The sequence shown here is derived from an EMBL/GenBank/DDBJ whole genome shotgun (WGS) entry which is preliminary data.</text>
</comment>
<protein>
    <recommendedName>
        <fullName evidence="3">Glycosyl hydrolase</fullName>
    </recommendedName>
</protein>
<dbReference type="EMBL" id="SMGK01000004">
    <property type="protein sequence ID" value="TCK71897.1"/>
    <property type="molecule type" value="Genomic_DNA"/>
</dbReference>
<reference evidence="1 2" key="1">
    <citation type="submission" date="2019-03" db="EMBL/GenBank/DDBJ databases">
        <title>Genomic Encyclopedia of Type Strains, Phase IV (KMG-IV): sequencing the most valuable type-strain genomes for metagenomic binning, comparative biology and taxonomic classification.</title>
        <authorList>
            <person name="Goeker M."/>
        </authorList>
    </citation>
    <scope>NUCLEOTIDE SEQUENCE [LARGE SCALE GENOMIC DNA]</scope>
    <source>
        <strain evidence="1 2">DSM 103428</strain>
    </source>
</reference>
<dbReference type="Proteomes" id="UP000295210">
    <property type="component" value="Unassembled WGS sequence"/>
</dbReference>
<evidence type="ECO:0000313" key="1">
    <source>
        <dbReference type="EMBL" id="TCK71897.1"/>
    </source>
</evidence>
<evidence type="ECO:0000313" key="2">
    <source>
        <dbReference type="Proteomes" id="UP000295210"/>
    </source>
</evidence>
<dbReference type="PANTHER" id="PTHR12631">
    <property type="entry name" value="ALPHA-L-IDURONIDASE"/>
    <property type="match status" value="1"/>
</dbReference>
<dbReference type="Gene3D" id="3.20.20.80">
    <property type="entry name" value="Glycosidases"/>
    <property type="match status" value="1"/>
</dbReference>
<dbReference type="SUPFAM" id="SSF51445">
    <property type="entry name" value="(Trans)glycosidases"/>
    <property type="match status" value="1"/>
</dbReference>
<name>A0A4R1L478_9BACT</name>
<dbReference type="GO" id="GO:0004553">
    <property type="term" value="F:hydrolase activity, hydrolyzing O-glycosyl compounds"/>
    <property type="evidence" value="ECO:0007669"/>
    <property type="project" value="TreeGrafter"/>
</dbReference>
<organism evidence="1 2">
    <name type="scientific">Acidipila rosea</name>
    <dbReference type="NCBI Taxonomy" id="768535"/>
    <lineage>
        <taxon>Bacteria</taxon>
        <taxon>Pseudomonadati</taxon>
        <taxon>Acidobacteriota</taxon>
        <taxon>Terriglobia</taxon>
        <taxon>Terriglobales</taxon>
        <taxon>Acidobacteriaceae</taxon>
        <taxon>Acidipila</taxon>
    </lineage>
</organism>
<evidence type="ECO:0008006" key="3">
    <source>
        <dbReference type="Google" id="ProtNLM"/>
    </source>
</evidence>
<accession>A0A4R1L478</accession>
<dbReference type="PANTHER" id="PTHR12631:SF10">
    <property type="entry name" value="BETA-XYLOSIDASE-LIKE PROTEIN-RELATED"/>
    <property type="match status" value="1"/>
</dbReference>
<dbReference type="OrthoDB" id="581851at2"/>
<dbReference type="InterPro" id="IPR017853">
    <property type="entry name" value="GH"/>
</dbReference>
<gene>
    <name evidence="1" type="ORF">C7378_2519</name>
</gene>
<sequence length="413" mass="44369">MQPNSKPHLEQLGGALLLLFLCLLFFFPLGCAVSTSGLTSASAALAATSAGTIQPQFFGMDILHQSHWPSIPIGSQRLWNNGVSWAEIEPQRGVFKWALLDQEVENAQTAHVSLMLTLGMTPSWASSNPGLPSTYGAGATAAPGSMSDWDDYIQAVVSRYKGRIAAYELWGDPSSATCWSGTVQQLAALSADAYQTIKATDPAAKVVSPGGDQNFLEQFLQSGGGSYVDIIGYPLTPTPDAPESVIGLVQSVRNIMTTYNIASRPIWNTADAWSSPASFATGDDQAAIVARSLILNASANIDRVFWYAWDNNRPSAIQFTDSNYQPTAAAYALQQVEQWLSGANINGCSPDAESTWRCQISRNGTPAWIVWNPQTDVSASTMGMSTMTDLKGNQRDISNQQNITATAMPVLLQ</sequence>
<dbReference type="InterPro" id="IPR051923">
    <property type="entry name" value="Glycosyl_Hydrolase_39"/>
</dbReference>
<proteinExistence type="predicted"/>